<dbReference type="EMBL" id="JADEXS010000002">
    <property type="protein sequence ID" value="MBE9020956.1"/>
    <property type="molecule type" value="Genomic_DNA"/>
</dbReference>
<reference evidence="1" key="1">
    <citation type="submission" date="2020-10" db="EMBL/GenBank/DDBJ databases">
        <authorList>
            <person name="Castelo-Branco R."/>
            <person name="Eusebio N."/>
            <person name="Adriana R."/>
            <person name="Vieira A."/>
            <person name="Brugerolle De Fraissinette N."/>
            <person name="Rezende De Castro R."/>
            <person name="Schneider M.P."/>
            <person name="Vasconcelos V."/>
            <person name="Leao P.N."/>
        </authorList>
    </citation>
    <scope>NUCLEOTIDE SEQUENCE</scope>
    <source>
        <strain evidence="1">LEGE 12446</strain>
    </source>
</reference>
<proteinExistence type="predicted"/>
<organism evidence="1 2">
    <name type="scientific">Desmonostoc muscorum LEGE 12446</name>
    <dbReference type="NCBI Taxonomy" id="1828758"/>
    <lineage>
        <taxon>Bacteria</taxon>
        <taxon>Bacillati</taxon>
        <taxon>Cyanobacteriota</taxon>
        <taxon>Cyanophyceae</taxon>
        <taxon>Nostocales</taxon>
        <taxon>Nostocaceae</taxon>
        <taxon>Desmonostoc</taxon>
    </lineage>
</organism>
<keyword evidence="2" id="KW-1185">Reference proteome</keyword>
<dbReference type="AlphaFoldDB" id="A0A8J7D863"/>
<name>A0A8J7D863_DESMC</name>
<protein>
    <submittedName>
        <fullName evidence="1">Uncharacterized protein</fullName>
    </submittedName>
</protein>
<accession>A0A8J7D863</accession>
<evidence type="ECO:0000313" key="2">
    <source>
        <dbReference type="Proteomes" id="UP000622533"/>
    </source>
</evidence>
<evidence type="ECO:0000313" key="1">
    <source>
        <dbReference type="EMBL" id="MBE9020956.1"/>
    </source>
</evidence>
<comment type="caution">
    <text evidence="1">The sequence shown here is derived from an EMBL/GenBank/DDBJ whole genome shotgun (WGS) entry which is preliminary data.</text>
</comment>
<gene>
    <name evidence="1" type="ORF">IQ276_00345</name>
</gene>
<dbReference type="RefSeq" id="WP_193912705.1">
    <property type="nucleotide sequence ID" value="NZ_JADEXS020000001.1"/>
</dbReference>
<sequence length="653" mass="73616">MVTSSRRLGRNAPQGKVEFIEYHQPFMESGEYHLKVEQTIEADEKITKQTFSREITFVISGERFGPLSPTDIHAVFPPADTIGEHSNVLPHITFESSTLPWQRFPGTIDENLTWLILLLFRESDFADESEQPQLQSITLEELLKTSTAKFPRISLERGQHEQQLVNIIDVKKKYLEPLLPTKKDLALLAHTRQPKYANGNGEQLATILGDRLPEPSGMSKVYLVSVEGRYTDGDQGSFNFDGAGDEDLIRLVTLASWSFGCIDPEQSFTELLRNLNGEPSSPRLPINNDLTAEKFLAQSYVPLPHALREGSKTVSWYRGPLISGSQPDTFDLPVRAADELLRYDSDTGLFDTSYAAAWQLGRMLTLQNQHLAIDLFNWKRENAQNLKQLEQQVINPLLRNYSKFQAQEITIPEAPEAIAQWFYSLEILQGIPFNYLIPDERLLPPESIRFFWVDSVWVDCLQDGAFSVGRVTPVDAKDDQKMPARKTLLSGDRTITGCILRSQVVSGWPDLLIEAYDTMIEDSEFVAPDEAKLLKGLRMERLAPDVLICLFKGEIKTVDIHQKPEGMHFGLDAGNESGIFTKNLRDRNGGGDLKIGNIPWRGDQAKGIINISAMVEEMKKSLNQPPDDPFTSAQFGFQMIKGVQKVRFISTNS</sequence>
<dbReference type="Proteomes" id="UP000622533">
    <property type="component" value="Unassembled WGS sequence"/>
</dbReference>